<gene>
    <name evidence="12" type="primary">fliI</name>
    <name evidence="12" type="ORF">CR203_02855</name>
</gene>
<dbReference type="InterPro" id="IPR004100">
    <property type="entry name" value="ATPase_F1/V1/A1_a/bsu_N"/>
</dbReference>
<evidence type="ECO:0000256" key="9">
    <source>
        <dbReference type="ARBA" id="ARBA00023310"/>
    </source>
</evidence>
<evidence type="ECO:0000256" key="2">
    <source>
        <dbReference type="ARBA" id="ARBA00022448"/>
    </source>
</evidence>
<accession>A0A3A9K7N1</accession>
<comment type="caution">
    <text evidence="12">The sequence shown here is derived from an EMBL/GenBank/DDBJ whole genome shotgun (WGS) entry which is preliminary data.</text>
</comment>
<dbReference type="CDD" id="cd18114">
    <property type="entry name" value="ATP-synt_flagellum-secretory_path_III_C"/>
    <property type="match status" value="1"/>
</dbReference>
<comment type="catalytic activity">
    <reaction evidence="10">
        <text>ATP + H2O + cellular proteinSide 1 = ADP + phosphate + cellular proteinSide 2.</text>
        <dbReference type="EC" id="7.4.2.8"/>
    </reaction>
</comment>
<evidence type="ECO:0000256" key="7">
    <source>
        <dbReference type="ARBA" id="ARBA00022967"/>
    </source>
</evidence>
<dbReference type="GO" id="GO:0016887">
    <property type="term" value="F:ATP hydrolysis activity"/>
    <property type="evidence" value="ECO:0007669"/>
    <property type="project" value="InterPro"/>
</dbReference>
<protein>
    <submittedName>
        <fullName evidence="12">Flagellar protein export ATPase FliI</fullName>
    </submittedName>
</protein>
<dbReference type="RefSeq" id="WP_110936367.1">
    <property type="nucleotide sequence ID" value="NZ_KZ614146.1"/>
</dbReference>
<reference evidence="12 13" key="1">
    <citation type="submission" date="2017-10" db="EMBL/GenBank/DDBJ databases">
        <title>Bacillus sp. nov., a halophilic bacterium isolated from a Keqin Lake.</title>
        <authorList>
            <person name="Wang H."/>
        </authorList>
    </citation>
    <scope>NUCLEOTIDE SEQUENCE [LARGE SCALE GENOMIC DNA]</scope>
    <source>
        <strain evidence="12 13">KCTC 13187</strain>
    </source>
</reference>
<evidence type="ECO:0000313" key="12">
    <source>
        <dbReference type="EMBL" id="RKL68994.1"/>
    </source>
</evidence>
<dbReference type="InterPro" id="IPR003593">
    <property type="entry name" value="AAA+_ATPase"/>
</dbReference>
<dbReference type="AlphaFoldDB" id="A0A3A9K7N1"/>
<dbReference type="GO" id="GO:0008564">
    <property type="term" value="F:protein-exporting ATPase activity"/>
    <property type="evidence" value="ECO:0007669"/>
    <property type="project" value="UniProtKB-EC"/>
</dbReference>
<dbReference type="InterPro" id="IPR027417">
    <property type="entry name" value="P-loop_NTPase"/>
</dbReference>
<dbReference type="GO" id="GO:0030257">
    <property type="term" value="C:type III protein secretion system complex"/>
    <property type="evidence" value="ECO:0007669"/>
    <property type="project" value="InterPro"/>
</dbReference>
<dbReference type="EMBL" id="PDOE01000001">
    <property type="protein sequence ID" value="RKL68994.1"/>
    <property type="molecule type" value="Genomic_DNA"/>
</dbReference>
<dbReference type="CDD" id="cd01136">
    <property type="entry name" value="ATPase_flagellum-secretory_path_III"/>
    <property type="match status" value="1"/>
</dbReference>
<evidence type="ECO:0000256" key="8">
    <source>
        <dbReference type="ARBA" id="ARBA00023065"/>
    </source>
</evidence>
<dbReference type="SUPFAM" id="SSF52540">
    <property type="entry name" value="P-loop containing nucleoside triphosphate hydrolases"/>
    <property type="match status" value="1"/>
</dbReference>
<dbReference type="InterPro" id="IPR005714">
    <property type="entry name" value="ATPase_T3SS_FliI/YscN"/>
</dbReference>
<dbReference type="SMART" id="SM00382">
    <property type="entry name" value="AAA"/>
    <property type="match status" value="1"/>
</dbReference>
<evidence type="ECO:0000256" key="1">
    <source>
        <dbReference type="ARBA" id="ARBA00004496"/>
    </source>
</evidence>
<dbReference type="Pfam" id="PF00006">
    <property type="entry name" value="ATP-synt_ab"/>
    <property type="match status" value="1"/>
</dbReference>
<dbReference type="Proteomes" id="UP000281498">
    <property type="component" value="Unassembled WGS sequence"/>
</dbReference>
<name>A0A3A9K7N1_9BACI</name>
<evidence type="ECO:0000256" key="3">
    <source>
        <dbReference type="ARBA" id="ARBA00022490"/>
    </source>
</evidence>
<dbReference type="CDD" id="cd18117">
    <property type="entry name" value="ATP-synt_flagellum-secretory_path_III_N"/>
    <property type="match status" value="1"/>
</dbReference>
<dbReference type="OrthoDB" id="9803053at2"/>
<dbReference type="InterPro" id="IPR050053">
    <property type="entry name" value="ATPase_alpha/beta_chains"/>
</dbReference>
<dbReference type="Pfam" id="PF02874">
    <property type="entry name" value="ATP-synt_ab_N"/>
    <property type="match status" value="1"/>
</dbReference>
<dbReference type="GO" id="GO:0030254">
    <property type="term" value="P:protein secretion by the type III secretion system"/>
    <property type="evidence" value="ECO:0007669"/>
    <property type="project" value="InterPro"/>
</dbReference>
<dbReference type="FunFam" id="3.40.50.12240:FF:000002">
    <property type="entry name" value="Flagellum-specific ATP synthase FliI"/>
    <property type="match status" value="1"/>
</dbReference>
<dbReference type="NCBIfam" id="TIGR03497">
    <property type="entry name" value="FliI_clade2"/>
    <property type="match status" value="1"/>
</dbReference>
<keyword evidence="2" id="KW-0813">Transport</keyword>
<evidence type="ECO:0000256" key="10">
    <source>
        <dbReference type="ARBA" id="ARBA00034006"/>
    </source>
</evidence>
<evidence type="ECO:0000313" key="13">
    <source>
        <dbReference type="Proteomes" id="UP000281498"/>
    </source>
</evidence>
<dbReference type="PANTHER" id="PTHR15184">
    <property type="entry name" value="ATP SYNTHASE"/>
    <property type="match status" value="1"/>
</dbReference>
<keyword evidence="6" id="KW-0653">Protein transport</keyword>
<dbReference type="GO" id="GO:0044780">
    <property type="term" value="P:bacterial-type flagellum assembly"/>
    <property type="evidence" value="ECO:0007669"/>
    <property type="project" value="InterPro"/>
</dbReference>
<evidence type="ECO:0000256" key="4">
    <source>
        <dbReference type="ARBA" id="ARBA00022741"/>
    </source>
</evidence>
<keyword evidence="12" id="KW-0966">Cell projection</keyword>
<dbReference type="InterPro" id="IPR040627">
    <property type="entry name" value="T3SS_ATPase_C"/>
</dbReference>
<keyword evidence="9" id="KW-0066">ATP synthesis</keyword>
<evidence type="ECO:0000259" key="11">
    <source>
        <dbReference type="SMART" id="SM00382"/>
    </source>
</evidence>
<dbReference type="GO" id="GO:0005524">
    <property type="term" value="F:ATP binding"/>
    <property type="evidence" value="ECO:0007669"/>
    <property type="project" value="UniProtKB-KW"/>
</dbReference>
<dbReference type="GO" id="GO:0046933">
    <property type="term" value="F:proton-transporting ATP synthase activity, rotational mechanism"/>
    <property type="evidence" value="ECO:0007669"/>
    <property type="project" value="TreeGrafter"/>
</dbReference>
<organism evidence="12 13">
    <name type="scientific">Salipaludibacillus neizhouensis</name>
    <dbReference type="NCBI Taxonomy" id="885475"/>
    <lineage>
        <taxon>Bacteria</taxon>
        <taxon>Bacillati</taxon>
        <taxon>Bacillota</taxon>
        <taxon>Bacilli</taxon>
        <taxon>Bacillales</taxon>
        <taxon>Bacillaceae</taxon>
    </lineage>
</organism>
<dbReference type="Gene3D" id="3.40.50.12240">
    <property type="match status" value="1"/>
</dbReference>
<keyword evidence="8" id="KW-0406">Ion transport</keyword>
<keyword evidence="4" id="KW-0547">Nucleotide-binding</keyword>
<keyword evidence="3" id="KW-0963">Cytoplasm</keyword>
<proteinExistence type="predicted"/>
<dbReference type="InterPro" id="IPR020003">
    <property type="entry name" value="ATPase_a/bsu_AS"/>
</dbReference>
<evidence type="ECO:0000256" key="5">
    <source>
        <dbReference type="ARBA" id="ARBA00022840"/>
    </source>
</evidence>
<keyword evidence="12" id="KW-0282">Flagellum</keyword>
<keyword evidence="13" id="KW-1185">Reference proteome</keyword>
<dbReference type="GO" id="GO:0071973">
    <property type="term" value="P:bacterial-type flagellum-dependent cell motility"/>
    <property type="evidence" value="ECO:0007669"/>
    <property type="project" value="InterPro"/>
</dbReference>
<dbReference type="PROSITE" id="PS00152">
    <property type="entry name" value="ATPASE_ALPHA_BETA"/>
    <property type="match status" value="1"/>
</dbReference>
<evidence type="ECO:0000256" key="6">
    <source>
        <dbReference type="ARBA" id="ARBA00022927"/>
    </source>
</evidence>
<dbReference type="GO" id="GO:0005737">
    <property type="term" value="C:cytoplasm"/>
    <property type="evidence" value="ECO:0007669"/>
    <property type="project" value="UniProtKB-SubCell"/>
</dbReference>
<comment type="subcellular location">
    <subcellularLocation>
        <location evidence="1">Cytoplasm</location>
    </subcellularLocation>
</comment>
<dbReference type="InterPro" id="IPR022425">
    <property type="entry name" value="FliI_clade2"/>
</dbReference>
<keyword evidence="7" id="KW-1278">Translocase</keyword>
<feature type="domain" description="AAA+ ATPase" evidence="11">
    <location>
        <begin position="157"/>
        <end position="338"/>
    </location>
</feature>
<dbReference type="NCBIfam" id="TIGR01026">
    <property type="entry name" value="fliI_yscN"/>
    <property type="match status" value="1"/>
</dbReference>
<keyword evidence="5" id="KW-0067">ATP-binding</keyword>
<dbReference type="InterPro" id="IPR000194">
    <property type="entry name" value="ATPase_F1/V1/A1_a/bsu_nucl-bd"/>
</dbReference>
<sequence>MSIKQLQSHVDSITPFKTYGKVTQVVGLMIESKGPQASVGDLCTILVGKKKPRRIFVEVVGFRDQKVLLMPYDRVDEISPGSLVETTHKPLQISVGSSMIGSVVDGLGRPFDDKITQGAYQSISTDNHPPNPMDRPRISEPMSLGVKAIDGLFSVGKGQRLGIFAGSGVGKSTLMAMIAKNSDADLNVIALIGERGREVRDFVERDLGEEGLKNTIVVVATSDQPALMRIKGAMTATAIAEFFRDQGMNVTLMMDSVTRVAMAQREIGLAIGEPPTTKGYTPSVFALLPRLLERSGMNKVGSITAFYTVLVDGDDMNEPIADSVRGILDGHLVLDRKLANKGHFPAINVLKSISRVMNDIASQEHKGLADYMRSLLSTYADSEDLITIGAYKKGTNKEIDEAIVKYPEIMRFLKQELEEEYTFQETIHEMSLKFSKGGN</sequence>
<dbReference type="PANTHER" id="PTHR15184:SF9">
    <property type="entry name" value="SPI-1 TYPE 3 SECRETION SYSTEM ATPASE"/>
    <property type="match status" value="1"/>
</dbReference>
<dbReference type="Pfam" id="PF18269">
    <property type="entry name" value="T3SS_ATPase_C"/>
    <property type="match status" value="1"/>
</dbReference>
<keyword evidence="12" id="KW-0969">Cilium</keyword>